<evidence type="ECO:0000313" key="2">
    <source>
        <dbReference type="EMBL" id="GIM81250.1"/>
    </source>
</evidence>
<organism evidence="2 3">
    <name type="scientific">Salinispora arenicola</name>
    <dbReference type="NCBI Taxonomy" id="168697"/>
    <lineage>
        <taxon>Bacteria</taxon>
        <taxon>Bacillati</taxon>
        <taxon>Actinomycetota</taxon>
        <taxon>Actinomycetes</taxon>
        <taxon>Micromonosporales</taxon>
        <taxon>Micromonosporaceae</taxon>
        <taxon>Salinispora</taxon>
    </lineage>
</organism>
<dbReference type="EMBL" id="BOQM01000001">
    <property type="protein sequence ID" value="GIM81250.1"/>
    <property type="molecule type" value="Genomic_DNA"/>
</dbReference>
<evidence type="ECO:0008006" key="4">
    <source>
        <dbReference type="Google" id="ProtNLM"/>
    </source>
</evidence>
<keyword evidence="3" id="KW-1185">Reference proteome</keyword>
<proteinExistence type="predicted"/>
<reference evidence="2 3" key="1">
    <citation type="submission" date="2021-03" db="EMBL/GenBank/DDBJ databases">
        <title>Whole genome shotgun sequence of Salinispora arenicola NBRC 105043.</title>
        <authorList>
            <person name="Komaki H."/>
            <person name="Tamura T."/>
        </authorList>
    </citation>
    <scope>NUCLEOTIDE SEQUENCE [LARGE SCALE GENOMIC DNA]</scope>
    <source>
        <strain evidence="2 3">NBRC 105043</strain>
    </source>
</reference>
<accession>A0ABQ4JK69</accession>
<name>A0ABQ4JK69_SALAC</name>
<dbReference type="Proteomes" id="UP000677457">
    <property type="component" value="Unassembled WGS sequence"/>
</dbReference>
<comment type="caution">
    <text evidence="2">The sequence shown here is derived from an EMBL/GenBank/DDBJ whole genome shotgun (WGS) entry which is preliminary data.</text>
</comment>
<gene>
    <name evidence="2" type="ORF">Sar04_01240</name>
</gene>
<protein>
    <recommendedName>
        <fullName evidence="4">DUF2993 family protein</fullName>
    </recommendedName>
</protein>
<feature type="compositionally biased region" description="Basic residues" evidence="1">
    <location>
        <begin position="12"/>
        <end position="31"/>
    </location>
</feature>
<evidence type="ECO:0000313" key="3">
    <source>
        <dbReference type="Proteomes" id="UP000677457"/>
    </source>
</evidence>
<dbReference type="Pfam" id="PF11209">
    <property type="entry name" value="LmeA"/>
    <property type="match status" value="1"/>
</dbReference>
<sequence length="270" mass="28356">MRLPGDMSRTHSPTKARSQRRTRTPRAGRPMARRLRLPLALVAIVLVLAYGTDRFLAAAVERRVSATVGCRLDGAELTTSLPGPLVTPRLLTGDLGTVTVQGTIATAAGGETHLQLTLRDVHARPFSNEPVDVAGAEATVTMPYDQMPGTETGQQRFENAGDQLAVVRPGVAWGGDLRVLMDLALAGEELVLTPTTVEVAGRQLPVALVAPMLAGGDSELAGQLDPRHVALPDLPHGLAPDTVTAGPDGLVLHASLDTDELTSAAGDCRR</sequence>
<feature type="region of interest" description="Disordered" evidence="1">
    <location>
        <begin position="1"/>
        <end position="31"/>
    </location>
</feature>
<dbReference type="InterPro" id="IPR021373">
    <property type="entry name" value="DUF2993"/>
</dbReference>
<evidence type="ECO:0000256" key="1">
    <source>
        <dbReference type="SAM" id="MobiDB-lite"/>
    </source>
</evidence>